<dbReference type="AlphaFoldDB" id="A0A0K9XGT1"/>
<name>A0A0K9XGT1_9ACTN</name>
<evidence type="ECO:0000313" key="1">
    <source>
        <dbReference type="EMBL" id="KNB52453.1"/>
    </source>
</evidence>
<organism evidence="1 2">
    <name type="scientific">Streptomyces caatingaensis</name>
    <dbReference type="NCBI Taxonomy" id="1678637"/>
    <lineage>
        <taxon>Bacteria</taxon>
        <taxon>Bacillati</taxon>
        <taxon>Actinomycetota</taxon>
        <taxon>Actinomycetes</taxon>
        <taxon>Kitasatosporales</taxon>
        <taxon>Streptomycetaceae</taxon>
        <taxon>Streptomyces</taxon>
    </lineage>
</organism>
<reference evidence="2" key="1">
    <citation type="submission" date="2015-07" db="EMBL/GenBank/DDBJ databases">
        <title>Draft genome sequence of Streptomyces sp. CMAA 1322, a bacterium isolated from Caatinga biome, from dry forest semiarid of Brazil.</title>
        <authorList>
            <person name="Santos S.N."/>
            <person name="Gacesa R."/>
            <person name="Taketani R.G."/>
            <person name="Long P.F."/>
            <person name="Melo I.S."/>
        </authorList>
    </citation>
    <scope>NUCLEOTIDE SEQUENCE [LARGE SCALE GENOMIC DNA]</scope>
    <source>
        <strain evidence="2">CMAA 1322</strain>
    </source>
</reference>
<dbReference type="PATRIC" id="fig|1678637.3.peg.2359"/>
<keyword evidence="2" id="KW-1185">Reference proteome</keyword>
<protein>
    <submittedName>
        <fullName evidence="1">Uncharacterized protein</fullName>
    </submittedName>
</protein>
<sequence length="66" mass="7220">MKERTVGFYEVVTVKDGEGMRMPQPLDWDATLVSFCPPAVLQMEAVRGTLPRGVERPAIAGPLFGT</sequence>
<accession>A0A0K9XGT1</accession>
<proteinExistence type="predicted"/>
<evidence type="ECO:0000313" key="2">
    <source>
        <dbReference type="Proteomes" id="UP000037288"/>
    </source>
</evidence>
<comment type="caution">
    <text evidence="1">The sequence shown here is derived from an EMBL/GenBank/DDBJ whole genome shotgun (WGS) entry which is preliminary data.</text>
</comment>
<dbReference type="Proteomes" id="UP000037288">
    <property type="component" value="Unassembled WGS sequence"/>
</dbReference>
<dbReference type="EMBL" id="LFXA01000005">
    <property type="protein sequence ID" value="KNB52453.1"/>
    <property type="molecule type" value="Genomic_DNA"/>
</dbReference>
<gene>
    <name evidence="1" type="ORF">AC230_10905</name>
</gene>